<keyword evidence="1" id="KW-0812">Transmembrane</keyword>
<feature type="transmembrane region" description="Helical" evidence="1">
    <location>
        <begin position="75"/>
        <end position="97"/>
    </location>
</feature>
<proteinExistence type="predicted"/>
<protein>
    <recommendedName>
        <fullName evidence="4">DoxX family membrane protein</fullName>
    </recommendedName>
</protein>
<feature type="transmembrane region" description="Helical" evidence="1">
    <location>
        <begin position="118"/>
        <end position="137"/>
    </location>
</feature>
<dbReference type="Proteomes" id="UP001196509">
    <property type="component" value="Unassembled WGS sequence"/>
</dbReference>
<evidence type="ECO:0000313" key="3">
    <source>
        <dbReference type="Proteomes" id="UP001196509"/>
    </source>
</evidence>
<organism evidence="2 3">
    <name type="scientific">Flavimaribacter sediminis</name>
    <dbReference type="NCBI Taxonomy" id="2865987"/>
    <lineage>
        <taxon>Bacteria</taxon>
        <taxon>Pseudomonadati</taxon>
        <taxon>Pseudomonadota</taxon>
        <taxon>Alphaproteobacteria</taxon>
        <taxon>Hyphomicrobiales</taxon>
        <taxon>Rhizobiaceae</taxon>
        <taxon>Flavimaribacter</taxon>
    </lineage>
</organism>
<reference evidence="2" key="1">
    <citation type="submission" date="2021-08" db="EMBL/GenBank/DDBJ databases">
        <title>Hoeflea bacterium WL0058 sp. nov., isolated from the sediment.</title>
        <authorList>
            <person name="Wang L."/>
            <person name="Zhang D."/>
        </authorList>
    </citation>
    <scope>NUCLEOTIDE SEQUENCE</scope>
    <source>
        <strain evidence="2">WL0058</strain>
    </source>
</reference>
<keyword evidence="1" id="KW-0472">Membrane</keyword>
<evidence type="ECO:0000313" key="2">
    <source>
        <dbReference type="EMBL" id="MBW8636187.1"/>
    </source>
</evidence>
<feature type="transmembrane region" description="Helical" evidence="1">
    <location>
        <begin position="301"/>
        <end position="329"/>
    </location>
</feature>
<evidence type="ECO:0008006" key="4">
    <source>
        <dbReference type="Google" id="ProtNLM"/>
    </source>
</evidence>
<dbReference type="EMBL" id="JAICBX010000001">
    <property type="protein sequence ID" value="MBW8636187.1"/>
    <property type="molecule type" value="Genomic_DNA"/>
</dbReference>
<gene>
    <name evidence="2" type="ORF">K1W69_03225</name>
</gene>
<comment type="caution">
    <text evidence="2">The sequence shown here is derived from an EMBL/GenBank/DDBJ whole genome shotgun (WGS) entry which is preliminary data.</text>
</comment>
<feature type="transmembrane region" description="Helical" evidence="1">
    <location>
        <begin position="174"/>
        <end position="192"/>
    </location>
</feature>
<keyword evidence="3" id="KW-1185">Reference proteome</keyword>
<feature type="transmembrane region" description="Helical" evidence="1">
    <location>
        <begin position="223"/>
        <end position="247"/>
    </location>
</feature>
<name>A0AAE3CZR5_9HYPH</name>
<feature type="transmembrane region" description="Helical" evidence="1">
    <location>
        <begin position="349"/>
        <end position="370"/>
    </location>
</feature>
<sequence length="380" mass="43430">MMISQNLRDDRAESAPSSKTGRRLKAAAVWTRLPFLTLMASLLFPITTHAHIKWFEAYDITRPPRDPADVLTPTFVWFFVISAILIYVFFLVDRFAFRRGILSGLDERLRMFDSLGVLIMRAAGGLFFLSVFVYGQIFGVRFYLTPELLTDAVWVPWVQLLIGLAAIHPRTTPLMFPGILILYGAAIAQYGLFHVLDYMVFLAIGYFYLATSIRNPRWIKSGFVTLFAVTGINFMWLAVEKFAYPYWTFPLLEKNPDLLMGIDPQTYMNLAGFVEMMIIFTLLGAVSVVTRLIAFAFQMLFVLAIFKFGLIDAIGHLMIIAILFVLVIRGPTEARYILVLREKSLQMEAYFMTGLYYFAVVNAFLIYYGLHSFLIDVGHH</sequence>
<evidence type="ECO:0000256" key="1">
    <source>
        <dbReference type="SAM" id="Phobius"/>
    </source>
</evidence>
<accession>A0AAE3CZR5</accession>
<feature type="transmembrane region" description="Helical" evidence="1">
    <location>
        <begin position="267"/>
        <end position="289"/>
    </location>
</feature>
<dbReference type="AlphaFoldDB" id="A0AAE3CZR5"/>
<dbReference type="RefSeq" id="WP_220226890.1">
    <property type="nucleotide sequence ID" value="NZ_JAICBX010000001.1"/>
</dbReference>
<keyword evidence="1" id="KW-1133">Transmembrane helix</keyword>
<feature type="transmembrane region" description="Helical" evidence="1">
    <location>
        <begin position="33"/>
        <end position="55"/>
    </location>
</feature>